<dbReference type="PROSITE" id="PS50895">
    <property type="entry name" value="SURF1"/>
    <property type="match status" value="1"/>
</dbReference>
<feature type="region of interest" description="Disordered" evidence="7">
    <location>
        <begin position="264"/>
        <end position="316"/>
    </location>
</feature>
<dbReference type="InterPro" id="IPR045214">
    <property type="entry name" value="Surf1/Surf4"/>
</dbReference>
<name>A0ABP9TTP7_9MICC</name>
<dbReference type="CDD" id="cd06662">
    <property type="entry name" value="SURF1"/>
    <property type="match status" value="1"/>
</dbReference>
<feature type="compositionally biased region" description="Polar residues" evidence="7">
    <location>
        <begin position="304"/>
        <end position="316"/>
    </location>
</feature>
<organism evidence="8 9">
    <name type="scientific">Paeniglutamicibacter antarcticus</name>
    <dbReference type="NCBI Taxonomy" id="494023"/>
    <lineage>
        <taxon>Bacteria</taxon>
        <taxon>Bacillati</taxon>
        <taxon>Actinomycetota</taxon>
        <taxon>Actinomycetes</taxon>
        <taxon>Micrococcales</taxon>
        <taxon>Micrococcaceae</taxon>
        <taxon>Paeniglutamicibacter</taxon>
    </lineage>
</organism>
<dbReference type="Pfam" id="PF02104">
    <property type="entry name" value="SURF1"/>
    <property type="match status" value="1"/>
</dbReference>
<keyword evidence="4" id="KW-1133">Transmembrane helix</keyword>
<evidence type="ECO:0000313" key="9">
    <source>
        <dbReference type="Proteomes" id="UP001501257"/>
    </source>
</evidence>
<comment type="caution">
    <text evidence="8">The sequence shown here is derived from an EMBL/GenBank/DDBJ whole genome shotgun (WGS) entry which is preliminary data.</text>
</comment>
<keyword evidence="3" id="KW-0812">Transmembrane</keyword>
<dbReference type="PANTHER" id="PTHR23427">
    <property type="entry name" value="SURFEIT LOCUS PROTEIN"/>
    <property type="match status" value="1"/>
</dbReference>
<evidence type="ECO:0000256" key="2">
    <source>
        <dbReference type="ARBA" id="ARBA00007165"/>
    </source>
</evidence>
<keyword evidence="5" id="KW-0472">Membrane</keyword>
<dbReference type="EMBL" id="BAABLK010000093">
    <property type="protein sequence ID" value="GAA5229077.1"/>
    <property type="molecule type" value="Genomic_DNA"/>
</dbReference>
<keyword evidence="6" id="KW-1003">Cell membrane</keyword>
<reference evidence="9" key="1">
    <citation type="journal article" date="2019" name="Int. J. Syst. Evol. Microbiol.">
        <title>The Global Catalogue of Microorganisms (GCM) 10K type strain sequencing project: providing services to taxonomists for standard genome sequencing and annotation.</title>
        <authorList>
            <consortium name="The Broad Institute Genomics Platform"/>
            <consortium name="The Broad Institute Genome Sequencing Center for Infectious Disease"/>
            <person name="Wu L."/>
            <person name="Ma J."/>
        </authorList>
    </citation>
    <scope>NUCLEOTIDE SEQUENCE [LARGE SCALE GENOMIC DNA]</scope>
    <source>
        <strain evidence="9">JCM 18952</strain>
    </source>
</reference>
<comment type="similarity">
    <text evidence="2 6">Belongs to the SURF1 family.</text>
</comment>
<dbReference type="PANTHER" id="PTHR23427:SF2">
    <property type="entry name" value="SURFEIT LOCUS PROTEIN 1"/>
    <property type="match status" value="1"/>
</dbReference>
<evidence type="ECO:0000256" key="3">
    <source>
        <dbReference type="ARBA" id="ARBA00022692"/>
    </source>
</evidence>
<accession>A0ABP9TTP7</accession>
<evidence type="ECO:0000313" key="8">
    <source>
        <dbReference type="EMBL" id="GAA5229077.1"/>
    </source>
</evidence>
<protein>
    <recommendedName>
        <fullName evidence="6">SURF1-like protein</fullName>
    </recommendedName>
</protein>
<evidence type="ECO:0000256" key="1">
    <source>
        <dbReference type="ARBA" id="ARBA00004370"/>
    </source>
</evidence>
<dbReference type="RefSeq" id="WP_210100733.1">
    <property type="nucleotide sequence ID" value="NZ_BAABLK010000093.1"/>
</dbReference>
<keyword evidence="9" id="KW-1185">Reference proteome</keyword>
<proteinExistence type="inferred from homology"/>
<sequence>MYRFLASTRWIGWLLLVCLFATTFAFLGKWQMDRRETALTEISHVQRNYDAEPIPFAKAQDLFTQMPPESKWTPVSLRGSYLAEDQAVVRNRISGSRPGYEVLVPFRTIEGPVVIVDRGFLPIGNENAGRPDAVPEPPGGTVEVDVRLKAGEPTLDRGAPEGQLASIDLGTFEKQLGYPVSTGSFGLMYLEDPASADAPLALQRPEEDEGPHLSYSFQWFAFGVLVFVGFGYAAKQQSRINREDREERAAALLRGEEPVLHQAHRLRKKPKKLVRRDGSATDEATEDAYLDELERRAQDDGPASGSTGQGRNTDTL</sequence>
<dbReference type="Proteomes" id="UP001501257">
    <property type="component" value="Unassembled WGS sequence"/>
</dbReference>
<dbReference type="InterPro" id="IPR002994">
    <property type="entry name" value="Surf1/Shy1"/>
</dbReference>
<comment type="subcellular location">
    <subcellularLocation>
        <location evidence="6">Cell membrane</location>
        <topology evidence="6">Multi-pass membrane protein</topology>
    </subcellularLocation>
    <subcellularLocation>
        <location evidence="1">Membrane</location>
    </subcellularLocation>
</comment>
<evidence type="ECO:0000256" key="7">
    <source>
        <dbReference type="SAM" id="MobiDB-lite"/>
    </source>
</evidence>
<evidence type="ECO:0000256" key="5">
    <source>
        <dbReference type="ARBA" id="ARBA00023136"/>
    </source>
</evidence>
<gene>
    <name evidence="8" type="ORF">GCM10025778_36160</name>
</gene>
<evidence type="ECO:0000256" key="6">
    <source>
        <dbReference type="RuleBase" id="RU363076"/>
    </source>
</evidence>
<feature type="compositionally biased region" description="Basic residues" evidence="7">
    <location>
        <begin position="264"/>
        <end position="274"/>
    </location>
</feature>
<evidence type="ECO:0000256" key="4">
    <source>
        <dbReference type="ARBA" id="ARBA00022989"/>
    </source>
</evidence>